<accession>A0A0A9DVP0</accession>
<reference evidence="1" key="2">
    <citation type="journal article" date="2015" name="Data Brief">
        <title>Shoot transcriptome of the giant reed, Arundo donax.</title>
        <authorList>
            <person name="Barrero R.A."/>
            <person name="Guerrero F.D."/>
            <person name="Moolhuijzen P."/>
            <person name="Goolsby J.A."/>
            <person name="Tidwell J."/>
            <person name="Bellgard S.E."/>
            <person name="Bellgard M.I."/>
        </authorList>
    </citation>
    <scope>NUCLEOTIDE SEQUENCE</scope>
    <source>
        <tissue evidence="1">Shoot tissue taken approximately 20 cm above the soil surface</tissue>
    </source>
</reference>
<proteinExistence type="predicted"/>
<sequence length="40" mass="4724">MMHSYCLPWQATTFDITRRKPPTRLVPTEATLIIKIHNKN</sequence>
<evidence type="ECO:0000313" key="1">
    <source>
        <dbReference type="EMBL" id="JAD89720.1"/>
    </source>
</evidence>
<dbReference type="EMBL" id="GBRH01208175">
    <property type="protein sequence ID" value="JAD89720.1"/>
    <property type="molecule type" value="Transcribed_RNA"/>
</dbReference>
<protein>
    <submittedName>
        <fullName evidence="1">Uncharacterized protein</fullName>
    </submittedName>
</protein>
<dbReference type="AlphaFoldDB" id="A0A0A9DVP0"/>
<name>A0A0A9DVP0_ARUDO</name>
<organism evidence="1">
    <name type="scientific">Arundo donax</name>
    <name type="common">Giant reed</name>
    <name type="synonym">Donax arundinaceus</name>
    <dbReference type="NCBI Taxonomy" id="35708"/>
    <lineage>
        <taxon>Eukaryota</taxon>
        <taxon>Viridiplantae</taxon>
        <taxon>Streptophyta</taxon>
        <taxon>Embryophyta</taxon>
        <taxon>Tracheophyta</taxon>
        <taxon>Spermatophyta</taxon>
        <taxon>Magnoliopsida</taxon>
        <taxon>Liliopsida</taxon>
        <taxon>Poales</taxon>
        <taxon>Poaceae</taxon>
        <taxon>PACMAD clade</taxon>
        <taxon>Arundinoideae</taxon>
        <taxon>Arundineae</taxon>
        <taxon>Arundo</taxon>
    </lineage>
</organism>
<reference evidence="1" key="1">
    <citation type="submission" date="2014-09" db="EMBL/GenBank/DDBJ databases">
        <authorList>
            <person name="Magalhaes I.L.F."/>
            <person name="Oliveira U."/>
            <person name="Santos F.R."/>
            <person name="Vidigal T.H.D.A."/>
            <person name="Brescovit A.D."/>
            <person name="Santos A.J."/>
        </authorList>
    </citation>
    <scope>NUCLEOTIDE SEQUENCE</scope>
    <source>
        <tissue evidence="1">Shoot tissue taken approximately 20 cm above the soil surface</tissue>
    </source>
</reference>